<dbReference type="REBASE" id="345195">
    <property type="entry name" value="Ssy16468ORF14745P"/>
</dbReference>
<sequence>MTNSEISTRSVDLFVACCDARQRGVLIKRESRRDKEFHFQNWVGDRLKDAEIPCVPSGRNTYPDFNLVDATEGFEVKGLETPGRVKDFDSNSRMPSGWHDGKTVYYVFGRYPKSPSELTFPVLDLVVCHGDLLNADHEYEHLNDSFRGNGAYGDLLIRDRKMYVVPTPYALADGLTGQFTLIVPASVRVDDDRLVQVGELERTEASHVVASYTFDLERNKLTTTLRPNPTAGTRHTFSAYRMRGADSGRVTMSGKFLNDQLTIGEIE</sequence>
<accession>A0A5Q0GYU8</accession>
<protein>
    <submittedName>
        <fullName evidence="1">Uncharacterized protein</fullName>
    </submittedName>
</protein>
<dbReference type="EMBL" id="CP034550">
    <property type="protein sequence ID" value="QFZ18552.1"/>
    <property type="molecule type" value="Genomic_DNA"/>
</dbReference>
<dbReference type="AlphaFoldDB" id="A0A5Q0GYU8"/>
<reference evidence="2" key="1">
    <citation type="journal article" date="2021" name="Curr. Microbiol.">
        <title>Complete genome of nocamycin-producing strain Saccharothrix syringae NRRL B-16468 reveals the biosynthetic potential for secondary metabolites.</title>
        <authorList>
            <person name="Mo X."/>
            <person name="Yang S."/>
        </authorList>
    </citation>
    <scope>NUCLEOTIDE SEQUENCE [LARGE SCALE GENOMIC DNA]</scope>
    <source>
        <strain evidence="2">ATCC 51364 / DSM 43886 / JCM 6844 / KCTC 9398 / NBRC 14523 / NRRL B-16468 / INA 2240</strain>
    </source>
</reference>
<evidence type="ECO:0000313" key="2">
    <source>
        <dbReference type="Proteomes" id="UP000325787"/>
    </source>
</evidence>
<organism evidence="1 2">
    <name type="scientific">Saccharothrix syringae</name>
    <name type="common">Nocardiopsis syringae</name>
    <dbReference type="NCBI Taxonomy" id="103733"/>
    <lineage>
        <taxon>Bacteria</taxon>
        <taxon>Bacillati</taxon>
        <taxon>Actinomycetota</taxon>
        <taxon>Actinomycetes</taxon>
        <taxon>Pseudonocardiales</taxon>
        <taxon>Pseudonocardiaceae</taxon>
        <taxon>Saccharothrix</taxon>
    </lineage>
</organism>
<dbReference type="KEGG" id="ssyi:EKG83_14740"/>
<keyword evidence="2" id="KW-1185">Reference proteome</keyword>
<proteinExistence type="predicted"/>
<dbReference type="OrthoDB" id="581883at2"/>
<gene>
    <name evidence="1" type="ORF">EKG83_14740</name>
</gene>
<name>A0A5Q0GYU8_SACSY</name>
<evidence type="ECO:0000313" key="1">
    <source>
        <dbReference type="EMBL" id="QFZ18552.1"/>
    </source>
</evidence>
<dbReference type="Proteomes" id="UP000325787">
    <property type="component" value="Chromosome"/>
</dbReference>